<accession>A0A0E9U5L8</accession>
<protein>
    <submittedName>
        <fullName evidence="1">Uncharacterized protein</fullName>
    </submittedName>
</protein>
<name>A0A0E9U5L8_ANGAN</name>
<organism evidence="1">
    <name type="scientific">Anguilla anguilla</name>
    <name type="common">European freshwater eel</name>
    <name type="synonym">Muraena anguilla</name>
    <dbReference type="NCBI Taxonomy" id="7936"/>
    <lineage>
        <taxon>Eukaryota</taxon>
        <taxon>Metazoa</taxon>
        <taxon>Chordata</taxon>
        <taxon>Craniata</taxon>
        <taxon>Vertebrata</taxon>
        <taxon>Euteleostomi</taxon>
        <taxon>Actinopterygii</taxon>
        <taxon>Neopterygii</taxon>
        <taxon>Teleostei</taxon>
        <taxon>Anguilliformes</taxon>
        <taxon>Anguillidae</taxon>
        <taxon>Anguilla</taxon>
    </lineage>
</organism>
<reference evidence="1" key="2">
    <citation type="journal article" date="2015" name="Fish Shellfish Immunol.">
        <title>Early steps in the European eel (Anguilla anguilla)-Vibrio vulnificus interaction in the gills: Role of the RtxA13 toxin.</title>
        <authorList>
            <person name="Callol A."/>
            <person name="Pajuelo D."/>
            <person name="Ebbesson L."/>
            <person name="Teles M."/>
            <person name="MacKenzie S."/>
            <person name="Amaro C."/>
        </authorList>
    </citation>
    <scope>NUCLEOTIDE SEQUENCE</scope>
</reference>
<reference evidence="1" key="1">
    <citation type="submission" date="2014-11" db="EMBL/GenBank/DDBJ databases">
        <authorList>
            <person name="Amaro Gonzalez C."/>
        </authorList>
    </citation>
    <scope>NUCLEOTIDE SEQUENCE</scope>
</reference>
<evidence type="ECO:0000313" key="1">
    <source>
        <dbReference type="EMBL" id="JAH61219.1"/>
    </source>
</evidence>
<sequence length="41" mass="4825">MKEVTFLQWFSAHCLSPPSCLWNTHPHNNCRETSKQGYCRS</sequence>
<dbReference type="AlphaFoldDB" id="A0A0E9U5L8"/>
<proteinExistence type="predicted"/>
<dbReference type="EMBL" id="GBXM01047358">
    <property type="protein sequence ID" value="JAH61219.1"/>
    <property type="molecule type" value="Transcribed_RNA"/>
</dbReference>